<keyword evidence="5" id="KW-1185">Reference proteome</keyword>
<evidence type="ECO:0000313" key="4">
    <source>
        <dbReference type="EMBL" id="PMD49370.1"/>
    </source>
</evidence>
<dbReference type="Gene3D" id="2.60.120.330">
    <property type="entry name" value="B-lactam Antibiotic, Isopenicillin N Synthase, Chain"/>
    <property type="match status" value="1"/>
</dbReference>
<sequence length="332" mass="37227">MPAASATTSSFYLPDINIAPWLEDPGSPSGQHVVNEVRRACTSTGFFQLTGHGFPPAVIKDIFAAAAKFFALPKEIKQDLNFTKNAGFRGYELVGAQVYETDVLPDLKEGFLAGIDLPRDDVRVQNKRFFAGQNVWPSPDVLPYSEFRTPVETYYKSIMQLCWTVMDLIASTLPYGPNVFDEWKAHEPACPLRLLHYPPTPKHVAGKTRQLGSSAHTDFGGVTLLLQDSHDGLEILDRETRSWVPVPPKPGAFVINVADMMTMITGGEYKSSMHRVINQNETDRYSVVFFMDGNVDYKLRRLDKIGQPVGEDEELITVEEYMLGKRNTTYVK</sequence>
<dbReference type="SMR" id="A0A2J6SF42"/>
<dbReference type="STRING" id="1095630.A0A2J6SF42"/>
<protein>
    <submittedName>
        <fullName evidence="4">Clavaminate synthase-like protein</fullName>
    </submittedName>
</protein>
<reference evidence="4 5" key="1">
    <citation type="submission" date="2016-04" db="EMBL/GenBank/DDBJ databases">
        <title>A degradative enzymes factory behind the ericoid mycorrhizal symbiosis.</title>
        <authorList>
            <consortium name="DOE Joint Genome Institute"/>
            <person name="Martino E."/>
            <person name="Morin E."/>
            <person name="Grelet G."/>
            <person name="Kuo A."/>
            <person name="Kohler A."/>
            <person name="Daghino S."/>
            <person name="Barry K."/>
            <person name="Choi C."/>
            <person name="Cichocki N."/>
            <person name="Clum A."/>
            <person name="Copeland A."/>
            <person name="Hainaut M."/>
            <person name="Haridas S."/>
            <person name="Labutti K."/>
            <person name="Lindquist E."/>
            <person name="Lipzen A."/>
            <person name="Khouja H.-R."/>
            <person name="Murat C."/>
            <person name="Ohm R."/>
            <person name="Olson A."/>
            <person name="Spatafora J."/>
            <person name="Veneault-Fourrey C."/>
            <person name="Henrissat B."/>
            <person name="Grigoriev I."/>
            <person name="Martin F."/>
            <person name="Perotto S."/>
        </authorList>
    </citation>
    <scope>NUCLEOTIDE SEQUENCE [LARGE SCALE GENOMIC DNA]</scope>
    <source>
        <strain evidence="4 5">E</strain>
    </source>
</reference>
<dbReference type="RefSeq" id="XP_024726274.1">
    <property type="nucleotide sequence ID" value="XM_024882198.1"/>
</dbReference>
<evidence type="ECO:0000313" key="5">
    <source>
        <dbReference type="Proteomes" id="UP000235371"/>
    </source>
</evidence>
<evidence type="ECO:0000259" key="3">
    <source>
        <dbReference type="PROSITE" id="PS51471"/>
    </source>
</evidence>
<dbReference type="InterPro" id="IPR005123">
    <property type="entry name" value="Oxoglu/Fe-dep_dioxygenase_dom"/>
</dbReference>
<dbReference type="SUPFAM" id="SSF51197">
    <property type="entry name" value="Clavaminate synthase-like"/>
    <property type="match status" value="1"/>
</dbReference>
<keyword evidence="2" id="KW-0560">Oxidoreductase</keyword>
<evidence type="ECO:0000256" key="1">
    <source>
        <dbReference type="ARBA" id="ARBA00008056"/>
    </source>
</evidence>
<dbReference type="EMBL" id="KZ613921">
    <property type="protein sequence ID" value="PMD49370.1"/>
    <property type="molecule type" value="Genomic_DNA"/>
</dbReference>
<dbReference type="OrthoDB" id="288590at2759"/>
<keyword evidence="2" id="KW-0408">Iron</keyword>
<dbReference type="PANTHER" id="PTHR47990">
    <property type="entry name" value="2-OXOGLUTARATE (2OG) AND FE(II)-DEPENDENT OXYGENASE SUPERFAMILY PROTEIN-RELATED"/>
    <property type="match status" value="1"/>
</dbReference>
<dbReference type="InterPro" id="IPR050231">
    <property type="entry name" value="Iron_ascorbate_oxido_reductase"/>
</dbReference>
<organism evidence="4 5">
    <name type="scientific">Hyaloscypha bicolor E</name>
    <dbReference type="NCBI Taxonomy" id="1095630"/>
    <lineage>
        <taxon>Eukaryota</taxon>
        <taxon>Fungi</taxon>
        <taxon>Dikarya</taxon>
        <taxon>Ascomycota</taxon>
        <taxon>Pezizomycotina</taxon>
        <taxon>Leotiomycetes</taxon>
        <taxon>Helotiales</taxon>
        <taxon>Hyaloscyphaceae</taxon>
        <taxon>Hyaloscypha</taxon>
        <taxon>Hyaloscypha bicolor</taxon>
    </lineage>
</organism>
<dbReference type="AlphaFoldDB" id="A0A2J6SF42"/>
<name>A0A2J6SF42_9HELO</name>
<dbReference type="GO" id="GO:0046872">
    <property type="term" value="F:metal ion binding"/>
    <property type="evidence" value="ECO:0007669"/>
    <property type="project" value="UniProtKB-KW"/>
</dbReference>
<accession>A0A2J6SF42</accession>
<dbReference type="GO" id="GO:0016491">
    <property type="term" value="F:oxidoreductase activity"/>
    <property type="evidence" value="ECO:0007669"/>
    <property type="project" value="UniProtKB-KW"/>
</dbReference>
<feature type="domain" description="Fe2OG dioxygenase" evidence="3">
    <location>
        <begin position="188"/>
        <end position="293"/>
    </location>
</feature>
<dbReference type="GeneID" id="36590275"/>
<dbReference type="PROSITE" id="PS51471">
    <property type="entry name" value="FE2OG_OXY"/>
    <property type="match status" value="1"/>
</dbReference>
<comment type="similarity">
    <text evidence="1 2">Belongs to the iron/ascorbate-dependent oxidoreductase family.</text>
</comment>
<dbReference type="InterPro" id="IPR044861">
    <property type="entry name" value="IPNS-like_FE2OG_OXY"/>
</dbReference>
<dbReference type="InParanoid" id="A0A2J6SF42"/>
<gene>
    <name evidence="4" type="ORF">K444DRAFT_622932</name>
</gene>
<dbReference type="Proteomes" id="UP000235371">
    <property type="component" value="Unassembled WGS sequence"/>
</dbReference>
<dbReference type="Pfam" id="PF14226">
    <property type="entry name" value="DIOX_N"/>
    <property type="match status" value="1"/>
</dbReference>
<dbReference type="GO" id="GO:0044283">
    <property type="term" value="P:small molecule biosynthetic process"/>
    <property type="evidence" value="ECO:0007669"/>
    <property type="project" value="UniProtKB-ARBA"/>
</dbReference>
<dbReference type="InterPro" id="IPR027443">
    <property type="entry name" value="IPNS-like_sf"/>
</dbReference>
<dbReference type="Pfam" id="PF03171">
    <property type="entry name" value="2OG-FeII_Oxy"/>
    <property type="match status" value="1"/>
</dbReference>
<evidence type="ECO:0000256" key="2">
    <source>
        <dbReference type="RuleBase" id="RU003682"/>
    </source>
</evidence>
<keyword evidence="2" id="KW-0479">Metal-binding</keyword>
<proteinExistence type="inferred from homology"/>
<dbReference type="InterPro" id="IPR026992">
    <property type="entry name" value="DIOX_N"/>
</dbReference>